<evidence type="ECO:0000313" key="2">
    <source>
        <dbReference type="EMBL" id="MDQ0327658.1"/>
    </source>
</evidence>
<name>A0ABU0CAU6_9BRAD</name>
<organism evidence="2 3">
    <name type="scientific">Rhodopseudomonas julia</name>
    <dbReference type="NCBI Taxonomy" id="200617"/>
    <lineage>
        <taxon>Bacteria</taxon>
        <taxon>Pseudomonadati</taxon>
        <taxon>Pseudomonadota</taxon>
        <taxon>Alphaproteobacteria</taxon>
        <taxon>Hyphomicrobiales</taxon>
        <taxon>Nitrobacteraceae</taxon>
        <taxon>Rhodopseudomonas</taxon>
    </lineage>
</organism>
<sequence>MHRRPTQPDAHHRQVSWLAAPSKGYLPSARAPVALPALLSAHSCGGSYGFGPSWGASPYSLFILTLARSETGNGLLLALTTAYVKSVSPWAASLPTCNRRKFYLWFIYNAHRLLPAIKMHLEAPISAIFTSVFINNTSMYDDFYRHPQLKPAIMPQAVEPDTLDAGHQAYRSLQVSISIGARSRQEEPGLSRSLRAAPSSIRAAYAVKLSARAIEPGHPFRRNGNGSDRNSAKRAHPSSHR</sequence>
<evidence type="ECO:0000256" key="1">
    <source>
        <dbReference type="SAM" id="MobiDB-lite"/>
    </source>
</evidence>
<dbReference type="Proteomes" id="UP001230253">
    <property type="component" value="Unassembled WGS sequence"/>
</dbReference>
<feature type="region of interest" description="Disordered" evidence="1">
    <location>
        <begin position="216"/>
        <end position="241"/>
    </location>
</feature>
<protein>
    <submittedName>
        <fullName evidence="2">Uncharacterized protein</fullName>
    </submittedName>
</protein>
<feature type="compositionally biased region" description="Basic residues" evidence="1">
    <location>
        <begin position="232"/>
        <end position="241"/>
    </location>
</feature>
<dbReference type="EMBL" id="JAUSUK010000002">
    <property type="protein sequence ID" value="MDQ0327658.1"/>
    <property type="molecule type" value="Genomic_DNA"/>
</dbReference>
<proteinExistence type="predicted"/>
<keyword evidence="3" id="KW-1185">Reference proteome</keyword>
<comment type="caution">
    <text evidence="2">The sequence shown here is derived from an EMBL/GenBank/DDBJ whole genome shotgun (WGS) entry which is preliminary data.</text>
</comment>
<evidence type="ECO:0000313" key="3">
    <source>
        <dbReference type="Proteomes" id="UP001230253"/>
    </source>
</evidence>
<reference evidence="2 3" key="1">
    <citation type="submission" date="2023-07" db="EMBL/GenBank/DDBJ databases">
        <title>Genomic Encyclopedia of Type Strains, Phase IV (KMG-IV): sequencing the most valuable type-strain genomes for metagenomic binning, comparative biology and taxonomic classification.</title>
        <authorList>
            <person name="Goeker M."/>
        </authorList>
    </citation>
    <scope>NUCLEOTIDE SEQUENCE [LARGE SCALE GENOMIC DNA]</scope>
    <source>
        <strain evidence="2 3">DSM 11549</strain>
    </source>
</reference>
<gene>
    <name evidence="2" type="ORF">J2R99_003527</name>
</gene>
<accession>A0ABU0CAU6</accession>